<proteinExistence type="inferred from homology"/>
<feature type="region of interest" description="Disordered" evidence="2">
    <location>
        <begin position="79"/>
        <end position="98"/>
    </location>
</feature>
<evidence type="ECO:0000313" key="3">
    <source>
        <dbReference type="EMBL" id="RPA71026.1"/>
    </source>
</evidence>
<name>A0A3N4HCI9_ASCIM</name>
<dbReference type="Proteomes" id="UP000275078">
    <property type="component" value="Unassembled WGS sequence"/>
</dbReference>
<evidence type="ECO:0000256" key="1">
    <source>
        <dbReference type="RuleBase" id="RU003860"/>
    </source>
</evidence>
<dbReference type="InterPro" id="IPR002634">
    <property type="entry name" value="BolA"/>
</dbReference>
<reference evidence="3 4" key="1">
    <citation type="journal article" date="2018" name="Nat. Ecol. Evol.">
        <title>Pezizomycetes genomes reveal the molecular basis of ectomycorrhizal truffle lifestyle.</title>
        <authorList>
            <person name="Murat C."/>
            <person name="Payen T."/>
            <person name="Noel B."/>
            <person name="Kuo A."/>
            <person name="Morin E."/>
            <person name="Chen J."/>
            <person name="Kohler A."/>
            <person name="Krizsan K."/>
            <person name="Balestrini R."/>
            <person name="Da Silva C."/>
            <person name="Montanini B."/>
            <person name="Hainaut M."/>
            <person name="Levati E."/>
            <person name="Barry K.W."/>
            <person name="Belfiori B."/>
            <person name="Cichocki N."/>
            <person name="Clum A."/>
            <person name="Dockter R.B."/>
            <person name="Fauchery L."/>
            <person name="Guy J."/>
            <person name="Iotti M."/>
            <person name="Le Tacon F."/>
            <person name="Lindquist E.A."/>
            <person name="Lipzen A."/>
            <person name="Malagnac F."/>
            <person name="Mello A."/>
            <person name="Molinier V."/>
            <person name="Miyauchi S."/>
            <person name="Poulain J."/>
            <person name="Riccioni C."/>
            <person name="Rubini A."/>
            <person name="Sitrit Y."/>
            <person name="Splivallo R."/>
            <person name="Traeger S."/>
            <person name="Wang M."/>
            <person name="Zifcakova L."/>
            <person name="Wipf D."/>
            <person name="Zambonelli A."/>
            <person name="Paolocci F."/>
            <person name="Nowrousian M."/>
            <person name="Ottonello S."/>
            <person name="Baldrian P."/>
            <person name="Spatafora J.W."/>
            <person name="Henrissat B."/>
            <person name="Nagy L.G."/>
            <person name="Aury J.M."/>
            <person name="Wincker P."/>
            <person name="Grigoriev I.V."/>
            <person name="Bonfante P."/>
            <person name="Martin F.M."/>
        </authorList>
    </citation>
    <scope>NUCLEOTIDE SEQUENCE [LARGE SCALE GENOMIC DNA]</scope>
    <source>
        <strain evidence="3 4">RN42</strain>
    </source>
</reference>
<dbReference type="InterPro" id="IPR036065">
    <property type="entry name" value="BolA-like_sf"/>
</dbReference>
<evidence type="ECO:0000256" key="2">
    <source>
        <dbReference type="SAM" id="MobiDB-lite"/>
    </source>
</evidence>
<dbReference type="EMBL" id="ML119987">
    <property type="protein sequence ID" value="RPA71026.1"/>
    <property type="molecule type" value="Genomic_DNA"/>
</dbReference>
<dbReference type="OrthoDB" id="411584at2759"/>
<keyword evidence="4" id="KW-1185">Reference proteome</keyword>
<dbReference type="Pfam" id="PF01722">
    <property type="entry name" value="BolA"/>
    <property type="match status" value="1"/>
</dbReference>
<dbReference type="SUPFAM" id="SSF82657">
    <property type="entry name" value="BolA-like"/>
    <property type="match status" value="1"/>
</dbReference>
<gene>
    <name evidence="3" type="ORF">BJ508DRAFT_367923</name>
</gene>
<comment type="similarity">
    <text evidence="1">Belongs to the BolA/IbaG family.</text>
</comment>
<evidence type="ECO:0000313" key="4">
    <source>
        <dbReference type="Proteomes" id="UP000275078"/>
    </source>
</evidence>
<organism evidence="3 4">
    <name type="scientific">Ascobolus immersus RN42</name>
    <dbReference type="NCBI Taxonomy" id="1160509"/>
    <lineage>
        <taxon>Eukaryota</taxon>
        <taxon>Fungi</taxon>
        <taxon>Dikarya</taxon>
        <taxon>Ascomycota</taxon>
        <taxon>Pezizomycotina</taxon>
        <taxon>Pezizomycetes</taxon>
        <taxon>Pezizales</taxon>
        <taxon>Ascobolaceae</taxon>
        <taxon>Ascobolus</taxon>
    </lineage>
</organism>
<sequence length="162" mass="17503">MSSLQSTLRSTIGSASASSSRAALFSTSSTLARHPPRVNTSGISVEEMFANAQSGPSLGRIEKKLMTNLEPPVRITLKDTAPLSHHHHATHPTNQPQHFRKLEVASPSFDGLSKIEAHRKVADVLRGEVGVNLNVRSAGKRDRGLRIEAKGKGPMGGRERVR</sequence>
<dbReference type="Gene3D" id="3.30.300.90">
    <property type="entry name" value="BolA-like"/>
    <property type="match status" value="1"/>
</dbReference>
<protein>
    <submittedName>
        <fullName evidence="3">Uncharacterized protein</fullName>
    </submittedName>
</protein>
<accession>A0A3N4HCI9</accession>
<dbReference type="AlphaFoldDB" id="A0A3N4HCI9"/>